<dbReference type="Gene3D" id="2.60.40.1080">
    <property type="match status" value="1"/>
</dbReference>
<dbReference type="STRING" id="118967.SAMN02745191_1943"/>
<evidence type="ECO:0000313" key="2">
    <source>
        <dbReference type="EMBL" id="SJZ89195.1"/>
    </source>
</evidence>
<dbReference type="RefSeq" id="WP_078712347.1">
    <property type="nucleotide sequence ID" value="NZ_FUWY01000006.1"/>
</dbReference>
<evidence type="ECO:0000259" key="1">
    <source>
        <dbReference type="Pfam" id="PF02368"/>
    </source>
</evidence>
<protein>
    <submittedName>
        <fullName evidence="2">Ig-like domain (Group 2)</fullName>
    </submittedName>
</protein>
<dbReference type="InterPro" id="IPR003343">
    <property type="entry name" value="Big_2"/>
</dbReference>
<keyword evidence="3" id="KW-1185">Reference proteome</keyword>
<reference evidence="3" key="1">
    <citation type="submission" date="2017-02" db="EMBL/GenBank/DDBJ databases">
        <authorList>
            <person name="Varghese N."/>
            <person name="Submissions S."/>
        </authorList>
    </citation>
    <scope>NUCLEOTIDE SEQUENCE [LARGE SCALE GENOMIC DNA]</scope>
    <source>
        <strain evidence="3">ATCC 25662</strain>
    </source>
</reference>
<proteinExistence type="predicted"/>
<dbReference type="InterPro" id="IPR008964">
    <property type="entry name" value="Invasin/intimin_cell_adhesion"/>
</dbReference>
<dbReference type="Pfam" id="PF02368">
    <property type="entry name" value="Big_2"/>
    <property type="match status" value="1"/>
</dbReference>
<organism evidence="2 3">
    <name type="scientific">Anaerorhabdus furcosa</name>
    <dbReference type="NCBI Taxonomy" id="118967"/>
    <lineage>
        <taxon>Bacteria</taxon>
        <taxon>Bacillati</taxon>
        <taxon>Bacillota</taxon>
        <taxon>Erysipelotrichia</taxon>
        <taxon>Erysipelotrichales</taxon>
        <taxon>Erysipelotrichaceae</taxon>
        <taxon>Anaerorhabdus</taxon>
    </lineage>
</organism>
<sequence length="658" mass="74627">MQLKEWLEIIVTNMNIPEASNTKPYFLHINEENPYFNIVQASVEWRILDSSVSINLEDTLTKEWAAYTLVNLIQPTEATIAIKDANKSIFPKQIATSVQLGIFEVDQRNCFNPKQSLSREDALEKFELVKDYVNNYKVSEPRNELEFSDDLIDVDVPLEFNEDDLKAVLSDKEVVKEGDVIRWFDHQDQFYKVVEVQESEKGIEVQLVQPEYQDIFEKFEIEDSSHIDFSNAEIEMLNENIKEVGTTKIQQLISKEIKIKDFEGSIDAGVNGITLKLRKGDIKTESKIYQVKPTVRWKTSNQGIEDAYFKLNFNTTELIKLEPTINKNYYSDFSNLKGDNFVQSLLASFKTSEDLNGTTIPICEIKVPFPNLPILQLTMQLKFHVYASGKIELVLVNEHQLGIEIKNNKMRIIQDSKRNADFIVKASASSTLGLTTGVSAGNLALMDIQIKAGIRGYMDTIVHLYDSKGEKSELKVDVPLDKADTVSLNHDDVKVCGNLNLHWVLDVGFNTSKTIASKIGFSKTLNVINENNGKIILNKKTHIENWQFLEKCTRGKRKVKETNQPIQSDKIILEKINLVIYVDESKKINIVGLPNNVDESDLIYSSNQIDVAKVNQAGVVTGVKRGSAIITIKSSDGNYFTHCNILVSEKRTNDLHNT</sequence>
<gene>
    <name evidence="2" type="ORF">SAMN02745191_1943</name>
</gene>
<dbReference type="AlphaFoldDB" id="A0A1T4PC88"/>
<evidence type="ECO:0000313" key="3">
    <source>
        <dbReference type="Proteomes" id="UP000243297"/>
    </source>
</evidence>
<dbReference type="Proteomes" id="UP000243297">
    <property type="component" value="Unassembled WGS sequence"/>
</dbReference>
<dbReference type="SUPFAM" id="SSF49373">
    <property type="entry name" value="Invasin/intimin cell-adhesion fragments"/>
    <property type="match status" value="1"/>
</dbReference>
<name>A0A1T4PC88_9FIRM</name>
<accession>A0A1T4PC88</accession>
<feature type="domain" description="BIG2" evidence="1">
    <location>
        <begin position="575"/>
        <end position="638"/>
    </location>
</feature>
<dbReference type="OrthoDB" id="9815825at2"/>
<dbReference type="EMBL" id="FUWY01000006">
    <property type="protein sequence ID" value="SJZ89195.1"/>
    <property type="molecule type" value="Genomic_DNA"/>
</dbReference>